<evidence type="ECO:0000256" key="1">
    <source>
        <dbReference type="ARBA" id="ARBA00010641"/>
    </source>
</evidence>
<dbReference type="InterPro" id="IPR039425">
    <property type="entry name" value="RNA_pol_sigma-70-like"/>
</dbReference>
<keyword evidence="2" id="KW-0805">Transcription regulation</keyword>
<dbReference type="InterPro" id="IPR014284">
    <property type="entry name" value="RNA_pol_sigma-70_dom"/>
</dbReference>
<accession>A0ABU5SPL3</accession>
<organism evidence="7 8">
    <name type="scientific">Arcicella lustrica</name>
    <dbReference type="NCBI Taxonomy" id="2984196"/>
    <lineage>
        <taxon>Bacteria</taxon>
        <taxon>Pseudomonadati</taxon>
        <taxon>Bacteroidota</taxon>
        <taxon>Cytophagia</taxon>
        <taxon>Cytophagales</taxon>
        <taxon>Flectobacillaceae</taxon>
        <taxon>Arcicella</taxon>
    </lineage>
</organism>
<keyword evidence="3" id="KW-0731">Sigma factor</keyword>
<dbReference type="Pfam" id="PF04542">
    <property type="entry name" value="Sigma70_r2"/>
    <property type="match status" value="1"/>
</dbReference>
<evidence type="ECO:0000313" key="8">
    <source>
        <dbReference type="Proteomes" id="UP001302222"/>
    </source>
</evidence>
<keyword evidence="4" id="KW-0804">Transcription</keyword>
<dbReference type="NCBIfam" id="TIGR02937">
    <property type="entry name" value="sigma70-ECF"/>
    <property type="match status" value="1"/>
</dbReference>
<feature type="domain" description="RNA polymerase sigma-70 region 2" evidence="5">
    <location>
        <begin position="27"/>
        <end position="89"/>
    </location>
</feature>
<dbReference type="InterPro" id="IPR036388">
    <property type="entry name" value="WH-like_DNA-bd_sf"/>
</dbReference>
<reference evidence="7 8" key="1">
    <citation type="submission" date="2023-12" db="EMBL/GenBank/DDBJ databases">
        <title>Novel species of the genus Arcicella isolated from rivers.</title>
        <authorList>
            <person name="Lu H."/>
        </authorList>
    </citation>
    <scope>NUCLEOTIDE SEQUENCE [LARGE SCALE GENOMIC DNA]</scope>
    <source>
        <strain evidence="7 8">DC25W</strain>
    </source>
</reference>
<evidence type="ECO:0000256" key="4">
    <source>
        <dbReference type="ARBA" id="ARBA00023163"/>
    </source>
</evidence>
<dbReference type="RefSeq" id="WP_323689301.1">
    <property type="nucleotide sequence ID" value="NZ_JAYGIM010000018.1"/>
</dbReference>
<sequence length="195" mass="22710">MEKNDLPSLEALWQEIIKGDKSALGALFDALSRELITYAYKISLDKSLAKDAVQDVFVDIWQYRNNLTEDVQVRFYLYRSLRRTVVRLMKEELSTGENLNDAYSFDAEISPETAFCDLETENHQQVQIQESLKALSEREREIITLKYYSNLKIREIAELLDLKEQTVANTLQNALGKLRKKLSIMIVLLIWIIFI</sequence>
<dbReference type="InterPro" id="IPR013249">
    <property type="entry name" value="RNA_pol_sigma70_r4_t2"/>
</dbReference>
<dbReference type="InterPro" id="IPR007627">
    <property type="entry name" value="RNA_pol_sigma70_r2"/>
</dbReference>
<gene>
    <name evidence="7" type="ORF">VB798_21490</name>
</gene>
<comment type="similarity">
    <text evidence="1">Belongs to the sigma-70 factor family. ECF subfamily.</text>
</comment>
<dbReference type="Gene3D" id="1.10.10.10">
    <property type="entry name" value="Winged helix-like DNA-binding domain superfamily/Winged helix DNA-binding domain"/>
    <property type="match status" value="1"/>
</dbReference>
<dbReference type="InterPro" id="IPR013325">
    <property type="entry name" value="RNA_pol_sigma_r2"/>
</dbReference>
<protein>
    <submittedName>
        <fullName evidence="7">Sigma-70 family RNA polymerase sigma factor</fullName>
    </submittedName>
</protein>
<comment type="caution">
    <text evidence="7">The sequence shown here is derived from an EMBL/GenBank/DDBJ whole genome shotgun (WGS) entry which is preliminary data.</text>
</comment>
<feature type="domain" description="RNA polymerase sigma factor 70 region 4 type 2" evidence="6">
    <location>
        <begin position="126"/>
        <end position="178"/>
    </location>
</feature>
<evidence type="ECO:0000313" key="7">
    <source>
        <dbReference type="EMBL" id="MEA5429179.1"/>
    </source>
</evidence>
<dbReference type="PANTHER" id="PTHR43133">
    <property type="entry name" value="RNA POLYMERASE ECF-TYPE SIGMA FACTO"/>
    <property type="match status" value="1"/>
</dbReference>
<dbReference type="Gene3D" id="1.10.1740.10">
    <property type="match status" value="1"/>
</dbReference>
<proteinExistence type="inferred from homology"/>
<evidence type="ECO:0000256" key="2">
    <source>
        <dbReference type="ARBA" id="ARBA00023015"/>
    </source>
</evidence>
<name>A0ABU5SPL3_9BACT</name>
<dbReference type="CDD" id="cd06171">
    <property type="entry name" value="Sigma70_r4"/>
    <property type="match status" value="1"/>
</dbReference>
<dbReference type="EMBL" id="JAYGIM010000018">
    <property type="protein sequence ID" value="MEA5429179.1"/>
    <property type="molecule type" value="Genomic_DNA"/>
</dbReference>
<evidence type="ECO:0000256" key="3">
    <source>
        <dbReference type="ARBA" id="ARBA00023082"/>
    </source>
</evidence>
<evidence type="ECO:0000259" key="6">
    <source>
        <dbReference type="Pfam" id="PF08281"/>
    </source>
</evidence>
<evidence type="ECO:0000259" key="5">
    <source>
        <dbReference type="Pfam" id="PF04542"/>
    </source>
</evidence>
<dbReference type="PANTHER" id="PTHR43133:SF46">
    <property type="entry name" value="RNA POLYMERASE SIGMA-70 FACTOR ECF SUBFAMILY"/>
    <property type="match status" value="1"/>
</dbReference>
<dbReference type="SUPFAM" id="SSF88946">
    <property type="entry name" value="Sigma2 domain of RNA polymerase sigma factors"/>
    <property type="match status" value="1"/>
</dbReference>
<dbReference type="Proteomes" id="UP001302222">
    <property type="component" value="Unassembled WGS sequence"/>
</dbReference>
<dbReference type="SUPFAM" id="SSF88659">
    <property type="entry name" value="Sigma3 and sigma4 domains of RNA polymerase sigma factors"/>
    <property type="match status" value="1"/>
</dbReference>
<keyword evidence="8" id="KW-1185">Reference proteome</keyword>
<dbReference type="InterPro" id="IPR013324">
    <property type="entry name" value="RNA_pol_sigma_r3/r4-like"/>
</dbReference>
<dbReference type="Pfam" id="PF08281">
    <property type="entry name" value="Sigma70_r4_2"/>
    <property type="match status" value="1"/>
</dbReference>